<name>A0A3N4LW90_9PEZI</name>
<accession>A0A3N4LW90</accession>
<dbReference type="EMBL" id="ML121532">
    <property type="protein sequence ID" value="RPB27174.1"/>
    <property type="molecule type" value="Genomic_DNA"/>
</dbReference>
<proteinExistence type="predicted"/>
<gene>
    <name evidence="2" type="ORF">L211DRAFT_846713</name>
</gene>
<protein>
    <submittedName>
        <fullName evidence="2">Uncharacterized protein</fullName>
    </submittedName>
</protein>
<keyword evidence="3" id="KW-1185">Reference proteome</keyword>
<dbReference type="Proteomes" id="UP000267821">
    <property type="component" value="Unassembled WGS sequence"/>
</dbReference>
<reference evidence="2 3" key="1">
    <citation type="journal article" date="2018" name="Nat. Ecol. Evol.">
        <title>Pezizomycetes genomes reveal the molecular basis of ectomycorrhizal truffle lifestyle.</title>
        <authorList>
            <person name="Murat C."/>
            <person name="Payen T."/>
            <person name="Noel B."/>
            <person name="Kuo A."/>
            <person name="Morin E."/>
            <person name="Chen J."/>
            <person name="Kohler A."/>
            <person name="Krizsan K."/>
            <person name="Balestrini R."/>
            <person name="Da Silva C."/>
            <person name="Montanini B."/>
            <person name="Hainaut M."/>
            <person name="Levati E."/>
            <person name="Barry K.W."/>
            <person name="Belfiori B."/>
            <person name="Cichocki N."/>
            <person name="Clum A."/>
            <person name="Dockter R.B."/>
            <person name="Fauchery L."/>
            <person name="Guy J."/>
            <person name="Iotti M."/>
            <person name="Le Tacon F."/>
            <person name="Lindquist E.A."/>
            <person name="Lipzen A."/>
            <person name="Malagnac F."/>
            <person name="Mello A."/>
            <person name="Molinier V."/>
            <person name="Miyauchi S."/>
            <person name="Poulain J."/>
            <person name="Riccioni C."/>
            <person name="Rubini A."/>
            <person name="Sitrit Y."/>
            <person name="Splivallo R."/>
            <person name="Traeger S."/>
            <person name="Wang M."/>
            <person name="Zifcakova L."/>
            <person name="Wipf D."/>
            <person name="Zambonelli A."/>
            <person name="Paolocci F."/>
            <person name="Nowrousian M."/>
            <person name="Ottonello S."/>
            <person name="Baldrian P."/>
            <person name="Spatafora J.W."/>
            <person name="Henrissat B."/>
            <person name="Nagy L.G."/>
            <person name="Aury J.M."/>
            <person name="Wincker P."/>
            <person name="Grigoriev I.V."/>
            <person name="Bonfante P."/>
            <person name="Martin F.M."/>
        </authorList>
    </citation>
    <scope>NUCLEOTIDE SEQUENCE [LARGE SCALE GENOMIC DNA]</scope>
    <source>
        <strain evidence="2 3">ATCC MYA-4762</strain>
    </source>
</reference>
<dbReference type="AlphaFoldDB" id="A0A3N4LW90"/>
<feature type="compositionally biased region" description="Acidic residues" evidence="1">
    <location>
        <begin position="235"/>
        <end position="244"/>
    </location>
</feature>
<sequence>MVYKILHFAQIPHDGEIKDLDADLIAYASSTSLLWFEFLYAKIFPRETEAVCRIAVDKASLEALAISSRAALDWRSAIETPGASPDKIREALLQTRCRTPLTGGVDVVYTGRADYAVALRDPTSQRLTSYLILVEAKRDSEFNKARSQVLGYAACIWEARRAKGVRLDCTIYGVVTDGLRWQVVMINHHGVVQEGELLDERLEGWAVILRMLVAVINRAAQLQTPNNFPAKSNSEEESTSMDDGDVLHSPKTFYEDETNEENSEAGEKS</sequence>
<evidence type="ECO:0000313" key="3">
    <source>
        <dbReference type="Proteomes" id="UP000267821"/>
    </source>
</evidence>
<dbReference type="InParanoid" id="A0A3N4LW90"/>
<feature type="compositionally biased region" description="Acidic residues" evidence="1">
    <location>
        <begin position="255"/>
        <end position="269"/>
    </location>
</feature>
<organism evidence="2 3">
    <name type="scientific">Terfezia boudieri ATCC MYA-4762</name>
    <dbReference type="NCBI Taxonomy" id="1051890"/>
    <lineage>
        <taxon>Eukaryota</taxon>
        <taxon>Fungi</taxon>
        <taxon>Dikarya</taxon>
        <taxon>Ascomycota</taxon>
        <taxon>Pezizomycotina</taxon>
        <taxon>Pezizomycetes</taxon>
        <taxon>Pezizales</taxon>
        <taxon>Pezizaceae</taxon>
        <taxon>Terfezia</taxon>
    </lineage>
</organism>
<evidence type="ECO:0000313" key="2">
    <source>
        <dbReference type="EMBL" id="RPB27174.1"/>
    </source>
</evidence>
<feature type="region of interest" description="Disordered" evidence="1">
    <location>
        <begin position="225"/>
        <end position="269"/>
    </location>
</feature>
<dbReference type="STRING" id="1051890.A0A3N4LW90"/>
<evidence type="ECO:0000256" key="1">
    <source>
        <dbReference type="SAM" id="MobiDB-lite"/>
    </source>
</evidence>